<accession>A0AAN5CUJ7</accession>
<dbReference type="PANTHER" id="PTHR37433:SF19">
    <property type="entry name" value="ACTIVIN_RECP DOMAIN-CONTAINING PROTEIN"/>
    <property type="match status" value="1"/>
</dbReference>
<dbReference type="PANTHER" id="PTHR37433">
    <property type="entry name" value="PROTEIN CBG25136-RELATED"/>
    <property type="match status" value="1"/>
</dbReference>
<gene>
    <name evidence="2" type="ORF">PMAYCL1PPCAC_21381</name>
</gene>
<dbReference type="Proteomes" id="UP001328107">
    <property type="component" value="Unassembled WGS sequence"/>
</dbReference>
<evidence type="ECO:0000313" key="2">
    <source>
        <dbReference type="EMBL" id="GMR51186.1"/>
    </source>
</evidence>
<evidence type="ECO:0000259" key="1">
    <source>
        <dbReference type="Pfam" id="PF24602"/>
    </source>
</evidence>
<keyword evidence="3" id="KW-1185">Reference proteome</keyword>
<protein>
    <recommendedName>
        <fullName evidence="1">DUF7622 domain-containing protein</fullName>
    </recommendedName>
</protein>
<name>A0AAN5CUJ7_9BILA</name>
<reference evidence="3" key="1">
    <citation type="submission" date="2022-10" db="EMBL/GenBank/DDBJ databases">
        <title>Genome assembly of Pristionchus species.</title>
        <authorList>
            <person name="Yoshida K."/>
            <person name="Sommer R.J."/>
        </authorList>
    </citation>
    <scope>NUCLEOTIDE SEQUENCE [LARGE SCALE GENOMIC DNA]</scope>
    <source>
        <strain evidence="3">RS5460</strain>
    </source>
</reference>
<sequence length="172" mass="19409">DICRLFGEPQTPHEIFTDTILLDQCTKVVNVTRNVVTTSFSATIIANCNSQECITRALDVSRSNVSSSKTQHTCYTYPSLKGHSENISSEMPTCTGEYCYASEYRDITTRGCISVLDDSLTGRKVENGVFDYVLIHFYLCSQDFCNQQGVNKTTQLKLLQRNEFGDVQYRVL</sequence>
<dbReference type="InterPro" id="IPR056039">
    <property type="entry name" value="DUF7622"/>
</dbReference>
<dbReference type="EMBL" id="BTRK01000005">
    <property type="protein sequence ID" value="GMR51186.1"/>
    <property type="molecule type" value="Genomic_DNA"/>
</dbReference>
<feature type="domain" description="DUF7622" evidence="1">
    <location>
        <begin position="68"/>
        <end position="147"/>
    </location>
</feature>
<comment type="caution">
    <text evidence="2">The sequence shown here is derived from an EMBL/GenBank/DDBJ whole genome shotgun (WGS) entry which is preliminary data.</text>
</comment>
<evidence type="ECO:0000313" key="3">
    <source>
        <dbReference type="Proteomes" id="UP001328107"/>
    </source>
</evidence>
<proteinExistence type="predicted"/>
<feature type="non-terminal residue" evidence="2">
    <location>
        <position position="1"/>
    </location>
</feature>
<dbReference type="Pfam" id="PF24602">
    <property type="entry name" value="DUF7622"/>
    <property type="match status" value="1"/>
</dbReference>
<organism evidence="2 3">
    <name type="scientific">Pristionchus mayeri</name>
    <dbReference type="NCBI Taxonomy" id="1317129"/>
    <lineage>
        <taxon>Eukaryota</taxon>
        <taxon>Metazoa</taxon>
        <taxon>Ecdysozoa</taxon>
        <taxon>Nematoda</taxon>
        <taxon>Chromadorea</taxon>
        <taxon>Rhabditida</taxon>
        <taxon>Rhabditina</taxon>
        <taxon>Diplogasteromorpha</taxon>
        <taxon>Diplogasteroidea</taxon>
        <taxon>Neodiplogasteridae</taxon>
        <taxon>Pristionchus</taxon>
    </lineage>
</organism>
<dbReference type="AlphaFoldDB" id="A0AAN5CUJ7"/>